<organism evidence="1 2">
    <name type="scientific">Parasedimentitalea psychrophila</name>
    <dbReference type="NCBI Taxonomy" id="2997337"/>
    <lineage>
        <taxon>Bacteria</taxon>
        <taxon>Pseudomonadati</taxon>
        <taxon>Pseudomonadota</taxon>
        <taxon>Alphaproteobacteria</taxon>
        <taxon>Rhodobacterales</taxon>
        <taxon>Paracoccaceae</taxon>
        <taxon>Parasedimentitalea</taxon>
    </lineage>
</organism>
<accession>A0A9Y2L4Z2</accession>
<evidence type="ECO:0000313" key="1">
    <source>
        <dbReference type="EMBL" id="WIY27702.1"/>
    </source>
</evidence>
<keyword evidence="2" id="KW-1185">Reference proteome</keyword>
<dbReference type="Proteomes" id="UP001238334">
    <property type="component" value="Chromosome"/>
</dbReference>
<name>A0A9Y2L4Z2_9RHOB</name>
<reference evidence="1 2" key="1">
    <citation type="submission" date="2023-06" db="EMBL/GenBank/DDBJ databases">
        <title>Parasedimentitalea psychrophila sp. nov., a psychrophilic bacterium isolated from deep-sea sediment.</title>
        <authorList>
            <person name="Li A."/>
        </authorList>
    </citation>
    <scope>NUCLEOTIDE SEQUENCE [LARGE SCALE GENOMIC DNA]</scope>
    <source>
        <strain evidence="1 2">QS115</strain>
    </source>
</reference>
<gene>
    <name evidence="1" type="ORF">QPJ95_05520</name>
</gene>
<evidence type="ECO:0000313" key="2">
    <source>
        <dbReference type="Proteomes" id="UP001238334"/>
    </source>
</evidence>
<dbReference type="KEGG" id="ppso:QPJ95_05520"/>
<proteinExistence type="predicted"/>
<dbReference type="RefSeq" id="WP_270919395.1">
    <property type="nucleotide sequence ID" value="NZ_CP127247.1"/>
</dbReference>
<protein>
    <submittedName>
        <fullName evidence="1">Uncharacterized protein</fullName>
    </submittedName>
</protein>
<sequence length="84" mass="9789">MRNDFTVTPGLQYECEPKEVPAKDARHPEPRMAAASAWTEWSARHAEDDTVNRLSVDYANPPIYHNLPWYRLGNHSTRSRKEHD</sequence>
<dbReference type="EMBL" id="CP127247">
    <property type="protein sequence ID" value="WIY27702.1"/>
    <property type="molecule type" value="Genomic_DNA"/>
</dbReference>
<dbReference type="AlphaFoldDB" id="A0A9Y2L4Z2"/>